<dbReference type="AlphaFoldDB" id="A0A1G2QEL6"/>
<dbReference type="Proteomes" id="UP000176222">
    <property type="component" value="Unassembled WGS sequence"/>
</dbReference>
<evidence type="ECO:0000313" key="2">
    <source>
        <dbReference type="EMBL" id="OHA59026.1"/>
    </source>
</evidence>
<accession>A0A1G2QEL6</accession>
<dbReference type="STRING" id="1802436.A2370_00705"/>
<protein>
    <submittedName>
        <fullName evidence="2">Uncharacterized protein</fullName>
    </submittedName>
</protein>
<proteinExistence type="predicted"/>
<evidence type="ECO:0000256" key="1">
    <source>
        <dbReference type="SAM" id="Phobius"/>
    </source>
</evidence>
<name>A0A1G2QEL6_9BACT</name>
<organism evidence="2 3">
    <name type="scientific">Candidatus Vogelbacteria bacterium RIFOXYB1_FULL_42_16</name>
    <dbReference type="NCBI Taxonomy" id="1802436"/>
    <lineage>
        <taxon>Bacteria</taxon>
        <taxon>Candidatus Vogeliibacteriota</taxon>
    </lineage>
</organism>
<keyword evidence="1" id="KW-1133">Transmembrane helix</keyword>
<keyword evidence="1" id="KW-0472">Membrane</keyword>
<dbReference type="EMBL" id="MHTH01000006">
    <property type="protein sequence ID" value="OHA59026.1"/>
    <property type="molecule type" value="Genomic_DNA"/>
</dbReference>
<sequence length="577" mass="63863">MAVSGKQSKTSAVCRGVNRNGFCALPLSPQLTTKISLPVLAEKKQQPDFLPLVVVSAVLVFSFLVGQKAGGFLWPQFPDLSARLSTISTVGLATVSQSLPRSLERVNLDLDLKISSPLPSLNQSWNELEASVFISLSQLGKFGHQLWEFTADQLASSIDWLAESAGQSQKGLVYFVDQSKTWLVYSVDQGRDIVWQRLTSSLLQIKSLLTFNLGKKVFSQTFSLFDFSFLAKLSMPDFSLPSAVVPKEKMVATISSLDKFDQRSTLFLAQVFTGLGEGASKFNRKIYLASEKAWSVVYDLPQQIIHLAPILFFQPLVDLTTRFTAGEVALVGQVATENVEPVVVSSEKQISSSFSLTSISSLAVDFLIKVKTAVIDFWQKVGHLIGQPIKKIQNTVQLQSDQSYVLATIKFLGVYDTSVEIFQVIVDRLKAFGHWSIGFVQGLWQAVVKNWGQFLGLNNDDERDLKKATQATAINADQVKLLEEKITNRLRNDLRQEFSEVVQKTSANNLSQGGVEGLIVAPSSGKAEDDQKLKTKIQEMFSDRINVDFDASRKAGVISPVFNPNENYIFLLTPIKK</sequence>
<gene>
    <name evidence="2" type="ORF">A2370_00705</name>
</gene>
<evidence type="ECO:0000313" key="3">
    <source>
        <dbReference type="Proteomes" id="UP000176222"/>
    </source>
</evidence>
<comment type="caution">
    <text evidence="2">The sequence shown here is derived from an EMBL/GenBank/DDBJ whole genome shotgun (WGS) entry which is preliminary data.</text>
</comment>
<feature type="transmembrane region" description="Helical" evidence="1">
    <location>
        <begin position="49"/>
        <end position="66"/>
    </location>
</feature>
<keyword evidence="1" id="KW-0812">Transmembrane</keyword>
<reference evidence="2 3" key="1">
    <citation type="journal article" date="2016" name="Nat. Commun.">
        <title>Thousands of microbial genomes shed light on interconnected biogeochemical processes in an aquifer system.</title>
        <authorList>
            <person name="Anantharaman K."/>
            <person name="Brown C.T."/>
            <person name="Hug L.A."/>
            <person name="Sharon I."/>
            <person name="Castelle C.J."/>
            <person name="Probst A.J."/>
            <person name="Thomas B.C."/>
            <person name="Singh A."/>
            <person name="Wilkins M.J."/>
            <person name="Karaoz U."/>
            <person name="Brodie E.L."/>
            <person name="Williams K.H."/>
            <person name="Hubbard S.S."/>
            <person name="Banfield J.F."/>
        </authorList>
    </citation>
    <scope>NUCLEOTIDE SEQUENCE [LARGE SCALE GENOMIC DNA]</scope>
</reference>